<dbReference type="OrthoDB" id="10509682at2759"/>
<evidence type="ECO:0000256" key="1">
    <source>
        <dbReference type="SAM" id="MobiDB-lite"/>
    </source>
</evidence>
<accession>A0A9P4JQ07</accession>
<evidence type="ECO:0000313" key="3">
    <source>
        <dbReference type="Proteomes" id="UP000799536"/>
    </source>
</evidence>
<proteinExistence type="predicted"/>
<reference evidence="2" key="1">
    <citation type="journal article" date="2020" name="Stud. Mycol.">
        <title>101 Dothideomycetes genomes: a test case for predicting lifestyles and emergence of pathogens.</title>
        <authorList>
            <person name="Haridas S."/>
            <person name="Albert R."/>
            <person name="Binder M."/>
            <person name="Bloem J."/>
            <person name="Labutti K."/>
            <person name="Salamov A."/>
            <person name="Andreopoulos B."/>
            <person name="Baker S."/>
            <person name="Barry K."/>
            <person name="Bills G."/>
            <person name="Bluhm B."/>
            <person name="Cannon C."/>
            <person name="Castanera R."/>
            <person name="Culley D."/>
            <person name="Daum C."/>
            <person name="Ezra D."/>
            <person name="Gonzalez J."/>
            <person name="Henrissat B."/>
            <person name="Kuo A."/>
            <person name="Liang C."/>
            <person name="Lipzen A."/>
            <person name="Lutzoni F."/>
            <person name="Magnuson J."/>
            <person name="Mondo S."/>
            <person name="Nolan M."/>
            <person name="Ohm R."/>
            <person name="Pangilinan J."/>
            <person name="Park H.-J."/>
            <person name="Ramirez L."/>
            <person name="Alfaro M."/>
            <person name="Sun H."/>
            <person name="Tritt A."/>
            <person name="Yoshinaga Y."/>
            <person name="Zwiers L.-H."/>
            <person name="Turgeon B."/>
            <person name="Goodwin S."/>
            <person name="Spatafora J."/>
            <person name="Crous P."/>
            <person name="Grigoriev I."/>
        </authorList>
    </citation>
    <scope>NUCLEOTIDE SEQUENCE</scope>
    <source>
        <strain evidence="2">ATCC 74209</strain>
    </source>
</reference>
<name>A0A9P4JQ07_9PLEO</name>
<evidence type="ECO:0000313" key="2">
    <source>
        <dbReference type="EMBL" id="KAF2203267.1"/>
    </source>
</evidence>
<feature type="compositionally biased region" description="Low complexity" evidence="1">
    <location>
        <begin position="19"/>
        <end position="31"/>
    </location>
</feature>
<feature type="region of interest" description="Disordered" evidence="1">
    <location>
        <begin position="12"/>
        <end position="31"/>
    </location>
</feature>
<sequence>MRPTWRLQIASSHLRRRPASPSRTSSSTQQQQLLLQQARTAALQRREIYLEIREHLPALFPTHPAPSINIRTQQSRGETKNFTSVILYQHPAYRTTTISASRPVVGYEDQYFDDRLVTQEELEQGGWVVLLGGDPGEDQTEAMERLLARVEVLVRSGWASK</sequence>
<dbReference type="EMBL" id="ML993908">
    <property type="protein sequence ID" value="KAF2203267.1"/>
    <property type="molecule type" value="Genomic_DNA"/>
</dbReference>
<dbReference type="AlphaFoldDB" id="A0A9P4JQ07"/>
<keyword evidence="3" id="KW-1185">Reference proteome</keyword>
<dbReference type="Proteomes" id="UP000799536">
    <property type="component" value="Unassembled WGS sequence"/>
</dbReference>
<organism evidence="2 3">
    <name type="scientific">Delitschia confertaspora ATCC 74209</name>
    <dbReference type="NCBI Taxonomy" id="1513339"/>
    <lineage>
        <taxon>Eukaryota</taxon>
        <taxon>Fungi</taxon>
        <taxon>Dikarya</taxon>
        <taxon>Ascomycota</taxon>
        <taxon>Pezizomycotina</taxon>
        <taxon>Dothideomycetes</taxon>
        <taxon>Pleosporomycetidae</taxon>
        <taxon>Pleosporales</taxon>
        <taxon>Delitschiaceae</taxon>
        <taxon>Delitschia</taxon>
    </lineage>
</organism>
<protein>
    <submittedName>
        <fullName evidence="2">Uncharacterized protein</fullName>
    </submittedName>
</protein>
<comment type="caution">
    <text evidence="2">The sequence shown here is derived from an EMBL/GenBank/DDBJ whole genome shotgun (WGS) entry which is preliminary data.</text>
</comment>
<gene>
    <name evidence="2" type="ORF">GQ43DRAFT_479202</name>
</gene>